<dbReference type="GO" id="GO:0006412">
    <property type="term" value="P:translation"/>
    <property type="evidence" value="ECO:0007669"/>
    <property type="project" value="UniProtKB-UniRule"/>
</dbReference>
<dbReference type="HAMAP" id="MF_00362">
    <property type="entry name" value="Ribosomal_uL10"/>
    <property type="match status" value="1"/>
</dbReference>
<name>A0A3B6VD62_BRAHW</name>
<evidence type="ECO:0000256" key="6">
    <source>
        <dbReference type="ARBA" id="ARBA00035202"/>
    </source>
</evidence>
<comment type="function">
    <text evidence="1 7">Forms part of the ribosomal stalk, playing a central role in the interaction of the ribosome with GTP-bound translation factors.</text>
</comment>
<dbReference type="STRING" id="565034.BHWA1_02323"/>
<keyword evidence="5 7" id="KW-0687">Ribonucleoprotein</keyword>
<dbReference type="Gene3D" id="3.30.70.1730">
    <property type="match status" value="1"/>
</dbReference>
<protein>
    <recommendedName>
        <fullName evidence="6 7">Large ribosomal subunit protein uL10</fullName>
    </recommendedName>
</protein>
<dbReference type="InterPro" id="IPR001790">
    <property type="entry name" value="Ribosomal_uL10"/>
</dbReference>
<sequence length="177" mass="19287">MVFMPNKKNIETVSLLKETMGGCAGLVFFDYRGVTVAQLTELRRELAKTSSSMKICKNSLVDIALKELGREVKDEMFVNPTAVVFAKEDVPSAAKVISEASKKNDKIKIKGGYMGEDLLNPADVQVVANIPPREVLLSHLVTALESPISSLANSLQSVISELAYVLDSVEEEKKKSA</sequence>
<dbReference type="GO" id="GO:0003735">
    <property type="term" value="F:structural constituent of ribosome"/>
    <property type="evidence" value="ECO:0007669"/>
    <property type="project" value="InterPro"/>
</dbReference>
<dbReference type="KEGG" id="bhy:BHWA1_02323"/>
<proteinExistence type="inferred from homology"/>
<dbReference type="PROSITE" id="PS01109">
    <property type="entry name" value="RIBOSOMAL_L10"/>
    <property type="match status" value="1"/>
</dbReference>
<gene>
    <name evidence="7 8" type="primary">rplJ</name>
    <name evidence="8" type="ordered locus">BHWA1_02323</name>
</gene>
<accession>A0A3B6VD62</accession>
<keyword evidence="7" id="KW-0694">RNA-binding</keyword>
<dbReference type="InterPro" id="IPR002363">
    <property type="entry name" value="Ribosomal_uL10_CS_bac"/>
</dbReference>
<evidence type="ECO:0000256" key="1">
    <source>
        <dbReference type="ARBA" id="ARBA00002633"/>
    </source>
</evidence>
<dbReference type="InterPro" id="IPR047865">
    <property type="entry name" value="Ribosomal_uL10_bac_type"/>
</dbReference>
<evidence type="ECO:0000256" key="4">
    <source>
        <dbReference type="ARBA" id="ARBA00022980"/>
    </source>
</evidence>
<keyword evidence="3 7" id="KW-0699">rRNA-binding</keyword>
<dbReference type="Proteomes" id="UP000001803">
    <property type="component" value="Chromosome"/>
</dbReference>
<keyword evidence="9" id="KW-1185">Reference proteome</keyword>
<dbReference type="CDD" id="cd05797">
    <property type="entry name" value="Ribosomal_L10"/>
    <property type="match status" value="1"/>
</dbReference>
<organism evidence="8 9">
    <name type="scientific">Brachyspira hyodysenteriae (strain ATCC 49526 / WA1)</name>
    <dbReference type="NCBI Taxonomy" id="565034"/>
    <lineage>
        <taxon>Bacteria</taxon>
        <taxon>Pseudomonadati</taxon>
        <taxon>Spirochaetota</taxon>
        <taxon>Spirochaetia</taxon>
        <taxon>Brachyspirales</taxon>
        <taxon>Brachyspiraceae</taxon>
        <taxon>Brachyspira</taxon>
    </lineage>
</organism>
<dbReference type="GO" id="GO:0015934">
    <property type="term" value="C:large ribosomal subunit"/>
    <property type="evidence" value="ECO:0007669"/>
    <property type="project" value="InterPro"/>
</dbReference>
<dbReference type="EMBL" id="CP001357">
    <property type="protein sequence ID" value="ACN84777.1"/>
    <property type="molecule type" value="Genomic_DNA"/>
</dbReference>
<keyword evidence="4 7" id="KW-0689">Ribosomal protein</keyword>
<evidence type="ECO:0000256" key="5">
    <source>
        <dbReference type="ARBA" id="ARBA00023274"/>
    </source>
</evidence>
<evidence type="ECO:0000313" key="8">
    <source>
        <dbReference type="EMBL" id="ACN84777.1"/>
    </source>
</evidence>
<evidence type="ECO:0000256" key="2">
    <source>
        <dbReference type="ARBA" id="ARBA00008889"/>
    </source>
</evidence>
<dbReference type="NCBIfam" id="NF000955">
    <property type="entry name" value="PRK00099.1-1"/>
    <property type="match status" value="1"/>
</dbReference>
<dbReference type="InterPro" id="IPR043141">
    <property type="entry name" value="Ribosomal_uL10-like_sf"/>
</dbReference>
<evidence type="ECO:0000256" key="3">
    <source>
        <dbReference type="ARBA" id="ARBA00022730"/>
    </source>
</evidence>
<dbReference type="GO" id="GO:0070180">
    <property type="term" value="F:large ribosomal subunit rRNA binding"/>
    <property type="evidence" value="ECO:0007669"/>
    <property type="project" value="UniProtKB-UniRule"/>
</dbReference>
<comment type="subunit">
    <text evidence="7">Part of the ribosomal stalk of the 50S ribosomal subunit. The N-terminus interacts with L11 and the large rRNA to form the base of the stalk. The C-terminus forms an elongated spine to which L12 dimers bind in a sequential fashion forming a multimeric L10(L12)X complex.</text>
</comment>
<dbReference type="PANTHER" id="PTHR11560">
    <property type="entry name" value="39S RIBOSOMAL PROTEIN L10, MITOCHONDRIAL"/>
    <property type="match status" value="1"/>
</dbReference>
<dbReference type="AlphaFoldDB" id="A0A3B6VD62"/>
<comment type="similarity">
    <text evidence="2 7">Belongs to the universal ribosomal protein uL10 family.</text>
</comment>
<reference evidence="8 9" key="1">
    <citation type="journal article" date="2009" name="PLoS ONE">
        <title>Genome sequence of the pathogenic intestinal spirochete Brachyspira hyodysenteriae reveals adaptations to its lifestyle in the porcine large intestine.</title>
        <authorList>
            <person name="Bellgard M.I."/>
            <person name="Wanchanthuek P."/>
            <person name="La T."/>
            <person name="Ryan K."/>
            <person name="Moolhuijzen P."/>
            <person name="Albertyn Z."/>
            <person name="Shaban B."/>
            <person name="Motro Y."/>
            <person name="Dunn D.S."/>
            <person name="Schibeci D."/>
            <person name="Hunter A."/>
            <person name="Barrero R."/>
            <person name="Phillips N.D."/>
            <person name="Hampson D.J."/>
        </authorList>
    </citation>
    <scope>NUCLEOTIDE SEQUENCE [LARGE SCALE GENOMIC DNA]</scope>
    <source>
        <strain evidence="9">ATCC 49526 / WA1</strain>
    </source>
</reference>
<dbReference type="Pfam" id="PF00466">
    <property type="entry name" value="Ribosomal_L10"/>
    <property type="match status" value="1"/>
</dbReference>
<evidence type="ECO:0000256" key="7">
    <source>
        <dbReference type="HAMAP-Rule" id="MF_00362"/>
    </source>
</evidence>
<dbReference type="Gene3D" id="6.10.250.290">
    <property type="match status" value="1"/>
</dbReference>
<dbReference type="InterPro" id="IPR022973">
    <property type="entry name" value="Ribosomal_uL10_bac"/>
</dbReference>
<dbReference type="SUPFAM" id="SSF160369">
    <property type="entry name" value="Ribosomal protein L10-like"/>
    <property type="match status" value="1"/>
</dbReference>
<evidence type="ECO:0000313" key="9">
    <source>
        <dbReference type="Proteomes" id="UP000001803"/>
    </source>
</evidence>